<evidence type="ECO:0000256" key="1">
    <source>
        <dbReference type="ARBA" id="ARBA00023015"/>
    </source>
</evidence>
<sequence length="328" mass="37133">MGVTTKDLARICGVSRATITRALYGTGSIREETRQRILDTAKELGYQPDLMARSLVMRKSRMIGAIVVDLRNQYFPKMIDAIEKRTKESSYMLNISLHEDDKEEEKKLIRAMVGYHADGLILNCINKDEEFENMLNHLGIPYVILGYKAFKNSHTVGVDEYEATRKGVEYILEKGYKELVFVVPPLYDADGIPNIGHEYRRRGFVDEAGKSGCRYTVIYGRDYLTQALDYMRTKAMSKPAFFCSGDTFAGDLINAFGQNGYLVPNDYGIMGYDKVGLYQNFTPKFTTVDNHVEQMGYAAADMLLDMIEGKEVPHDIKIPITIVEGQTL</sequence>
<dbReference type="Gene3D" id="1.10.260.40">
    <property type="entry name" value="lambda repressor-like DNA-binding domains"/>
    <property type="match status" value="1"/>
</dbReference>
<dbReference type="EMBL" id="QVLV01000012">
    <property type="protein sequence ID" value="RGE58265.1"/>
    <property type="molecule type" value="Genomic_DNA"/>
</dbReference>
<evidence type="ECO:0000256" key="2">
    <source>
        <dbReference type="ARBA" id="ARBA00023125"/>
    </source>
</evidence>
<evidence type="ECO:0000259" key="4">
    <source>
        <dbReference type="PROSITE" id="PS50932"/>
    </source>
</evidence>
<accession>A0A3E3I1A8</accession>
<organism evidence="5 6">
    <name type="scientific">Eisenbergiella massiliensis</name>
    <dbReference type="NCBI Taxonomy" id="1720294"/>
    <lineage>
        <taxon>Bacteria</taxon>
        <taxon>Bacillati</taxon>
        <taxon>Bacillota</taxon>
        <taxon>Clostridia</taxon>
        <taxon>Lachnospirales</taxon>
        <taxon>Lachnospiraceae</taxon>
        <taxon>Eisenbergiella</taxon>
    </lineage>
</organism>
<name>A0A3E3I1A8_9FIRM</name>
<dbReference type="GO" id="GO:0000976">
    <property type="term" value="F:transcription cis-regulatory region binding"/>
    <property type="evidence" value="ECO:0007669"/>
    <property type="project" value="TreeGrafter"/>
</dbReference>
<dbReference type="CDD" id="cd06267">
    <property type="entry name" value="PBP1_LacI_sugar_binding-like"/>
    <property type="match status" value="1"/>
</dbReference>
<evidence type="ECO:0000313" key="6">
    <source>
        <dbReference type="Proteomes" id="UP000260812"/>
    </source>
</evidence>
<evidence type="ECO:0000313" key="5">
    <source>
        <dbReference type="EMBL" id="RGE58265.1"/>
    </source>
</evidence>
<comment type="caution">
    <text evidence="5">The sequence shown here is derived from an EMBL/GenBank/DDBJ whole genome shotgun (WGS) entry which is preliminary data.</text>
</comment>
<dbReference type="CDD" id="cd01392">
    <property type="entry name" value="HTH_LacI"/>
    <property type="match status" value="1"/>
</dbReference>
<feature type="domain" description="HTH lacI-type" evidence="4">
    <location>
        <begin position="3"/>
        <end position="57"/>
    </location>
</feature>
<dbReference type="Gene3D" id="3.40.50.2300">
    <property type="match status" value="2"/>
</dbReference>
<keyword evidence="6" id="KW-1185">Reference proteome</keyword>
<dbReference type="InterPro" id="IPR028082">
    <property type="entry name" value="Peripla_BP_I"/>
</dbReference>
<dbReference type="GO" id="GO:0003700">
    <property type="term" value="F:DNA-binding transcription factor activity"/>
    <property type="evidence" value="ECO:0007669"/>
    <property type="project" value="TreeGrafter"/>
</dbReference>
<dbReference type="InterPro" id="IPR000843">
    <property type="entry name" value="HTH_LacI"/>
</dbReference>
<dbReference type="RefSeq" id="WP_117545032.1">
    <property type="nucleotide sequence ID" value="NZ_JBKUNB010000030.1"/>
</dbReference>
<dbReference type="PANTHER" id="PTHR30146:SF24">
    <property type="entry name" value="XYLOSE OPERON REGULATORY PROTEIN"/>
    <property type="match status" value="1"/>
</dbReference>
<dbReference type="PANTHER" id="PTHR30146">
    <property type="entry name" value="LACI-RELATED TRANSCRIPTIONAL REPRESSOR"/>
    <property type="match status" value="1"/>
</dbReference>
<dbReference type="Proteomes" id="UP000260812">
    <property type="component" value="Unassembled WGS sequence"/>
</dbReference>
<gene>
    <name evidence="5" type="ORF">DXC51_17390</name>
</gene>
<dbReference type="InterPro" id="IPR010982">
    <property type="entry name" value="Lambda_DNA-bd_dom_sf"/>
</dbReference>
<dbReference type="SUPFAM" id="SSF47413">
    <property type="entry name" value="lambda repressor-like DNA-binding domains"/>
    <property type="match status" value="1"/>
</dbReference>
<dbReference type="AlphaFoldDB" id="A0A3E3I1A8"/>
<dbReference type="SUPFAM" id="SSF53822">
    <property type="entry name" value="Periplasmic binding protein-like I"/>
    <property type="match status" value="1"/>
</dbReference>
<dbReference type="GeneID" id="97988596"/>
<keyword evidence="2" id="KW-0238">DNA-binding</keyword>
<dbReference type="SMART" id="SM00354">
    <property type="entry name" value="HTH_LACI"/>
    <property type="match status" value="1"/>
</dbReference>
<dbReference type="Pfam" id="PF00356">
    <property type="entry name" value="LacI"/>
    <property type="match status" value="1"/>
</dbReference>
<evidence type="ECO:0000256" key="3">
    <source>
        <dbReference type="ARBA" id="ARBA00023163"/>
    </source>
</evidence>
<keyword evidence="3" id="KW-0804">Transcription</keyword>
<protein>
    <submittedName>
        <fullName evidence="5">LacI family transcriptional regulator</fullName>
    </submittedName>
</protein>
<proteinExistence type="predicted"/>
<dbReference type="PROSITE" id="PS50932">
    <property type="entry name" value="HTH_LACI_2"/>
    <property type="match status" value="1"/>
</dbReference>
<reference evidence="5" key="1">
    <citation type="submission" date="2018-08" db="EMBL/GenBank/DDBJ databases">
        <title>A genome reference for cultivated species of the human gut microbiota.</title>
        <authorList>
            <person name="Zou Y."/>
            <person name="Xue W."/>
            <person name="Luo G."/>
        </authorList>
    </citation>
    <scope>NUCLEOTIDE SEQUENCE [LARGE SCALE GENOMIC DNA]</scope>
    <source>
        <strain evidence="5">TF05-5AC</strain>
    </source>
</reference>
<dbReference type="Pfam" id="PF13377">
    <property type="entry name" value="Peripla_BP_3"/>
    <property type="match status" value="1"/>
</dbReference>
<keyword evidence="1" id="KW-0805">Transcription regulation</keyword>
<dbReference type="InterPro" id="IPR046335">
    <property type="entry name" value="LacI/GalR-like_sensor"/>
</dbReference>